<dbReference type="InParanoid" id="A0A074YRE0"/>
<accession>A0A074YRE0</accession>
<evidence type="ECO:0000256" key="1">
    <source>
        <dbReference type="SAM" id="MobiDB-lite"/>
    </source>
</evidence>
<dbReference type="OrthoDB" id="3884842at2759"/>
<protein>
    <submittedName>
        <fullName evidence="2">Uncharacterized protein</fullName>
    </submittedName>
</protein>
<feature type="compositionally biased region" description="Low complexity" evidence="1">
    <location>
        <begin position="182"/>
        <end position="215"/>
    </location>
</feature>
<dbReference type="EMBL" id="KL584751">
    <property type="protein sequence ID" value="KEQ98724.1"/>
    <property type="molecule type" value="Genomic_DNA"/>
</dbReference>
<organism evidence="2 3">
    <name type="scientific">Aureobasidium subglaciale (strain EXF-2481)</name>
    <name type="common">Aureobasidium pullulans var. subglaciale</name>
    <dbReference type="NCBI Taxonomy" id="1043005"/>
    <lineage>
        <taxon>Eukaryota</taxon>
        <taxon>Fungi</taxon>
        <taxon>Dikarya</taxon>
        <taxon>Ascomycota</taxon>
        <taxon>Pezizomycotina</taxon>
        <taxon>Dothideomycetes</taxon>
        <taxon>Dothideomycetidae</taxon>
        <taxon>Dothideales</taxon>
        <taxon>Saccotheciaceae</taxon>
        <taxon>Aureobasidium</taxon>
    </lineage>
</organism>
<reference evidence="2 3" key="1">
    <citation type="journal article" date="2014" name="BMC Genomics">
        <title>Genome sequencing of four Aureobasidium pullulans varieties: biotechnological potential, stress tolerance, and description of new species.</title>
        <authorList>
            <person name="Gostin Ar C."/>
            <person name="Ohm R.A."/>
            <person name="Kogej T."/>
            <person name="Sonjak S."/>
            <person name="Turk M."/>
            <person name="Zajc J."/>
            <person name="Zalar P."/>
            <person name="Grube M."/>
            <person name="Sun H."/>
            <person name="Han J."/>
            <person name="Sharma A."/>
            <person name="Chiniquy J."/>
            <person name="Ngan C.Y."/>
            <person name="Lipzen A."/>
            <person name="Barry K."/>
            <person name="Grigoriev I.V."/>
            <person name="Gunde-Cimerman N."/>
        </authorList>
    </citation>
    <scope>NUCLEOTIDE SEQUENCE [LARGE SCALE GENOMIC DNA]</scope>
    <source>
        <strain evidence="2 3">EXF-2481</strain>
    </source>
</reference>
<evidence type="ECO:0000313" key="3">
    <source>
        <dbReference type="Proteomes" id="UP000030641"/>
    </source>
</evidence>
<gene>
    <name evidence="2" type="ORF">AUEXF2481DRAFT_372605</name>
</gene>
<dbReference type="RefSeq" id="XP_013347653.1">
    <property type="nucleotide sequence ID" value="XM_013492199.1"/>
</dbReference>
<sequence length="229" mass="25387">MLAISQAKTATMKTAPSTSDNRNSSLRIASSTWSRNTRYTLRLPLVGRQIHASSRGPCRQVETALYMPSTLYRSFHEFEREVCSAIFGALYEQGETTSFAMYAEMELFYHVQDGQSGHLSPKRERVTLNDETWEDVLELVLSGSAKKAELRAVWHRSRGSVQLSKSMSPSNFPAHKNMDLVGPIRSGSSISPRRSETMSTRRSSSGSGRDTSPVSRADSGLGQMTVLSK</sequence>
<proteinExistence type="predicted"/>
<dbReference type="Proteomes" id="UP000030641">
    <property type="component" value="Unassembled WGS sequence"/>
</dbReference>
<dbReference type="HOGENOM" id="CLU_1165645_0_0_1"/>
<dbReference type="AlphaFoldDB" id="A0A074YRE0"/>
<keyword evidence="3" id="KW-1185">Reference proteome</keyword>
<evidence type="ECO:0000313" key="2">
    <source>
        <dbReference type="EMBL" id="KEQ98724.1"/>
    </source>
</evidence>
<feature type="region of interest" description="Disordered" evidence="1">
    <location>
        <begin position="163"/>
        <end position="229"/>
    </location>
</feature>
<name>A0A074YRE0_AURSE</name>
<dbReference type="GeneID" id="25365801"/>
<feature type="region of interest" description="Disordered" evidence="1">
    <location>
        <begin position="1"/>
        <end position="24"/>
    </location>
</feature>